<dbReference type="InterPro" id="IPR011990">
    <property type="entry name" value="TPR-like_helical_dom_sf"/>
</dbReference>
<dbReference type="EMBL" id="LSRX01001182">
    <property type="protein sequence ID" value="OLP82555.1"/>
    <property type="molecule type" value="Genomic_DNA"/>
</dbReference>
<protein>
    <recommendedName>
        <fullName evidence="4">Pentatricopeptide repeat-containing protein, chloroplastic</fullName>
    </recommendedName>
</protein>
<evidence type="ECO:0000313" key="2">
    <source>
        <dbReference type="EMBL" id="OLP82555.1"/>
    </source>
</evidence>
<reference evidence="2 3" key="1">
    <citation type="submission" date="2016-02" db="EMBL/GenBank/DDBJ databases">
        <title>Genome analysis of coral dinoflagellate symbionts highlights evolutionary adaptations to a symbiotic lifestyle.</title>
        <authorList>
            <person name="Aranda M."/>
            <person name="Li Y."/>
            <person name="Liew Y.J."/>
            <person name="Baumgarten S."/>
            <person name="Simakov O."/>
            <person name="Wilson M."/>
            <person name="Piel J."/>
            <person name="Ashoor H."/>
            <person name="Bougouffa S."/>
            <person name="Bajic V.B."/>
            <person name="Ryu T."/>
            <person name="Ravasi T."/>
            <person name="Bayer T."/>
            <person name="Micklem G."/>
            <person name="Kim H."/>
            <person name="Bhak J."/>
            <person name="Lajeunesse T.C."/>
            <person name="Voolstra C.R."/>
        </authorList>
    </citation>
    <scope>NUCLEOTIDE SEQUENCE [LARGE SCALE GENOMIC DNA]</scope>
    <source>
        <strain evidence="2 3">CCMP2467</strain>
    </source>
</reference>
<evidence type="ECO:0000256" key="1">
    <source>
        <dbReference type="ARBA" id="ARBA00022737"/>
    </source>
</evidence>
<evidence type="ECO:0000313" key="3">
    <source>
        <dbReference type="Proteomes" id="UP000186817"/>
    </source>
</evidence>
<keyword evidence="1" id="KW-0677">Repeat</keyword>
<dbReference type="Pfam" id="PF13812">
    <property type="entry name" value="PPR_3"/>
    <property type="match status" value="1"/>
</dbReference>
<comment type="caution">
    <text evidence="2">The sequence shown here is derived from an EMBL/GenBank/DDBJ whole genome shotgun (WGS) entry which is preliminary data.</text>
</comment>
<gene>
    <name evidence="2" type="ORF">AK812_SmicGene36777</name>
</gene>
<name>A0A1Q9CI04_SYMMI</name>
<dbReference type="Proteomes" id="UP000186817">
    <property type="component" value="Unassembled WGS sequence"/>
</dbReference>
<keyword evidence="3" id="KW-1185">Reference proteome</keyword>
<organism evidence="2 3">
    <name type="scientific">Symbiodinium microadriaticum</name>
    <name type="common">Dinoflagellate</name>
    <name type="synonym">Zooxanthella microadriatica</name>
    <dbReference type="NCBI Taxonomy" id="2951"/>
    <lineage>
        <taxon>Eukaryota</taxon>
        <taxon>Sar</taxon>
        <taxon>Alveolata</taxon>
        <taxon>Dinophyceae</taxon>
        <taxon>Suessiales</taxon>
        <taxon>Symbiodiniaceae</taxon>
        <taxon>Symbiodinium</taxon>
    </lineage>
</organism>
<sequence>MRAVDATDVVDPDYGSWGKKEWKLLEADGAQPKSLTVFLQQLSARWRLASVLQAALSFARDRGVEVNVFHENVALSAYEHCEWELALHRLEWVQLRRILPSLVSYNTLIRVCATASWPAALQTLQVVQREQCLDTSTYHAAISASTRRWTLALEVLRGMHRVRVQCGLVTLTAAIKRSSQMKRWASALGHSQGKAHRNKGTQK</sequence>
<accession>A0A1Q9CI04</accession>
<dbReference type="Gene3D" id="1.25.40.10">
    <property type="entry name" value="Tetratricopeptide repeat domain"/>
    <property type="match status" value="1"/>
</dbReference>
<dbReference type="PANTHER" id="PTHR47447">
    <property type="entry name" value="OS03G0856100 PROTEIN"/>
    <property type="match status" value="1"/>
</dbReference>
<dbReference type="OrthoDB" id="10275784at2759"/>
<dbReference type="PANTHER" id="PTHR47447:SF17">
    <property type="entry name" value="OS12G0638900 PROTEIN"/>
    <property type="match status" value="1"/>
</dbReference>
<dbReference type="AlphaFoldDB" id="A0A1Q9CI04"/>
<evidence type="ECO:0008006" key="4">
    <source>
        <dbReference type="Google" id="ProtNLM"/>
    </source>
</evidence>
<dbReference type="InterPro" id="IPR002885">
    <property type="entry name" value="PPR_rpt"/>
</dbReference>
<proteinExistence type="predicted"/>